<sequence length="768" mass="84911">MVLEVVGGDPEVGTEEVIKASPLRVGTQVAHFSSSVAMTMGNIGMARPLRDPWYQMKGLFPAVPPATSMMVSSMYWVSREFFGSVEEAWIPDPEGIVDLQIKRGVLEPVPLQLEYPSDVANLLMLPILGDVDPTRLRLTAAESVIEEELIKGFGGNGASFGEHLAKHSTWITTSPRRSDESKKYIRHAAFEYRSKCRKLKDVVAKFEKMPSVIADKCVGFRQGFPIIFKWFRAKGLAGVSGLKEDNMTQISYLASVKAGWLPAWSPHGIKSVAYCTHRVTRQFGFDQDIPGSNLKVLGPSQVETCTKRMHDYWARIMGIFVEYVRGGTPSDIPSMVMPGLCVEPPSNFRILRNVASGNDYGSCQGTGYVEWYEEKSSWKVFGTHFPPEWASTHSSFIEDEGDREKMKKVARTYPLIFLLETSLLSGGKETSAKAVKAFAGDVDAAVDVGNTLTEEGVHVNATTGEFSTFNESNINICEPEGLTDPARGGLIVKGGTAGIVRLGAFLHTMRPSYVGLPMIRDELITHAVPTSEGVVDPNNLALILHGGTPAIDPYDDMDDNLVVREVLAPFSGEVVDTSSSSGEGIKVSPARDDDLNLTLRVPYSRLHNELSTFFDGVPFLLLKGLPSSWRIRLRRSIMTIAPDISRFQVWFGCGSGSFYLCLLSGVLCDMRRTPLELFTERKLQDWRGVARELIDLGFAVDFLLERIREVARMYFRRKASAEAETINAQITYHKEQIVQLEAKKNGLPPVVPFGNLFASCVLTHGMID</sequence>
<name>A0A2N9H4V3_FAGSY</name>
<proteinExistence type="predicted"/>
<gene>
    <name evidence="1" type="ORF">FSB_LOCUS37389</name>
</gene>
<accession>A0A2N9H4V3</accession>
<protein>
    <submittedName>
        <fullName evidence="1">Uncharacterized protein</fullName>
    </submittedName>
</protein>
<dbReference type="AlphaFoldDB" id="A0A2N9H4V3"/>
<organism evidence="1">
    <name type="scientific">Fagus sylvatica</name>
    <name type="common">Beechnut</name>
    <dbReference type="NCBI Taxonomy" id="28930"/>
    <lineage>
        <taxon>Eukaryota</taxon>
        <taxon>Viridiplantae</taxon>
        <taxon>Streptophyta</taxon>
        <taxon>Embryophyta</taxon>
        <taxon>Tracheophyta</taxon>
        <taxon>Spermatophyta</taxon>
        <taxon>Magnoliopsida</taxon>
        <taxon>eudicotyledons</taxon>
        <taxon>Gunneridae</taxon>
        <taxon>Pentapetalae</taxon>
        <taxon>rosids</taxon>
        <taxon>fabids</taxon>
        <taxon>Fagales</taxon>
        <taxon>Fagaceae</taxon>
        <taxon>Fagus</taxon>
    </lineage>
</organism>
<dbReference type="EMBL" id="OIVN01003211">
    <property type="protein sequence ID" value="SPD09507.1"/>
    <property type="molecule type" value="Genomic_DNA"/>
</dbReference>
<evidence type="ECO:0000313" key="1">
    <source>
        <dbReference type="EMBL" id="SPD09507.1"/>
    </source>
</evidence>
<reference evidence="1" key="1">
    <citation type="submission" date="2018-02" db="EMBL/GenBank/DDBJ databases">
        <authorList>
            <person name="Cohen D.B."/>
            <person name="Kent A.D."/>
        </authorList>
    </citation>
    <scope>NUCLEOTIDE SEQUENCE</scope>
</reference>